<dbReference type="InterPro" id="IPR045632">
    <property type="entry name" value="DUF6314"/>
</dbReference>
<dbReference type="Gene3D" id="3.50.50.60">
    <property type="entry name" value="FAD/NAD(P)-binding domain"/>
    <property type="match status" value="3"/>
</dbReference>
<dbReference type="AlphaFoldDB" id="A0A5J5EGT2"/>
<dbReference type="InParanoid" id="A0A5J5EGT2"/>
<dbReference type="EMBL" id="VXIS01000303">
    <property type="protein sequence ID" value="KAA8894912.1"/>
    <property type="molecule type" value="Genomic_DNA"/>
</dbReference>
<organism evidence="6 7">
    <name type="scientific">Sphaerosporella brunnea</name>
    <dbReference type="NCBI Taxonomy" id="1250544"/>
    <lineage>
        <taxon>Eukaryota</taxon>
        <taxon>Fungi</taxon>
        <taxon>Dikarya</taxon>
        <taxon>Ascomycota</taxon>
        <taxon>Pezizomycotina</taxon>
        <taxon>Pezizomycetes</taxon>
        <taxon>Pezizales</taxon>
        <taxon>Pyronemataceae</taxon>
        <taxon>Sphaerosporella</taxon>
    </lineage>
</organism>
<dbReference type="InterPro" id="IPR050346">
    <property type="entry name" value="FMO-like"/>
</dbReference>
<dbReference type="GO" id="GO:0050661">
    <property type="term" value="F:NADP binding"/>
    <property type="evidence" value="ECO:0007669"/>
    <property type="project" value="InterPro"/>
</dbReference>
<dbReference type="InterPro" id="IPR036188">
    <property type="entry name" value="FAD/NAD-bd_sf"/>
</dbReference>
<dbReference type="PRINTS" id="PR00419">
    <property type="entry name" value="ADXRDTASE"/>
</dbReference>
<dbReference type="Proteomes" id="UP000326924">
    <property type="component" value="Unassembled WGS sequence"/>
</dbReference>
<evidence type="ECO:0000256" key="4">
    <source>
        <dbReference type="ARBA" id="ARBA00023002"/>
    </source>
</evidence>
<keyword evidence="3" id="KW-0274">FAD</keyword>
<evidence type="ECO:0000256" key="1">
    <source>
        <dbReference type="ARBA" id="ARBA00009183"/>
    </source>
</evidence>
<dbReference type="PANTHER" id="PTHR23023">
    <property type="entry name" value="DIMETHYLANILINE MONOOXYGENASE"/>
    <property type="match status" value="1"/>
</dbReference>
<dbReference type="GO" id="GO:0004499">
    <property type="term" value="F:N,N-dimethylaniline monooxygenase activity"/>
    <property type="evidence" value="ECO:0007669"/>
    <property type="project" value="InterPro"/>
</dbReference>
<keyword evidence="7" id="KW-1185">Reference proteome</keyword>
<name>A0A5J5EGT2_9PEZI</name>
<evidence type="ECO:0000313" key="6">
    <source>
        <dbReference type="EMBL" id="KAA8894912.1"/>
    </source>
</evidence>
<proteinExistence type="inferred from homology"/>
<keyword evidence="2" id="KW-0285">Flavoprotein</keyword>
<evidence type="ECO:0000256" key="3">
    <source>
        <dbReference type="ARBA" id="ARBA00022827"/>
    </source>
</evidence>
<protein>
    <recommendedName>
        <fullName evidence="5">DUF6314 domain-containing protein</fullName>
    </recommendedName>
</protein>
<comment type="similarity">
    <text evidence="1">Belongs to the FMO family.</text>
</comment>
<accession>A0A5J5EGT2</accession>
<reference evidence="6 7" key="1">
    <citation type="submission" date="2019-09" db="EMBL/GenBank/DDBJ databases">
        <title>Draft genome of the ectomycorrhizal ascomycete Sphaerosporella brunnea.</title>
        <authorList>
            <consortium name="DOE Joint Genome Institute"/>
            <person name="Benucci G.M."/>
            <person name="Marozzi G."/>
            <person name="Antonielli L."/>
            <person name="Sanchez S."/>
            <person name="Marco P."/>
            <person name="Wang X."/>
            <person name="Falini L.B."/>
            <person name="Barry K."/>
            <person name="Haridas S."/>
            <person name="Lipzen A."/>
            <person name="Labutti K."/>
            <person name="Grigoriev I.V."/>
            <person name="Murat C."/>
            <person name="Martin F."/>
            <person name="Albertini E."/>
            <person name="Donnini D."/>
            <person name="Bonito G."/>
        </authorList>
    </citation>
    <scope>NUCLEOTIDE SEQUENCE [LARGE SCALE GENOMIC DNA]</scope>
    <source>
        <strain evidence="6 7">Sb_GMNB300</strain>
    </source>
</reference>
<evidence type="ECO:0000313" key="7">
    <source>
        <dbReference type="Proteomes" id="UP000326924"/>
    </source>
</evidence>
<gene>
    <name evidence="6" type="ORF">FN846DRAFT_972140</name>
</gene>
<evidence type="ECO:0000259" key="5">
    <source>
        <dbReference type="Pfam" id="PF19834"/>
    </source>
</evidence>
<keyword evidence="4" id="KW-0560">Oxidoreductase</keyword>
<evidence type="ECO:0000256" key="2">
    <source>
        <dbReference type="ARBA" id="ARBA00022630"/>
    </source>
</evidence>
<sequence length="832" mass="92023">MFIRAIRPSGCYNRQRSFPCNRLCTLTSSFSRRTSPHPFRTSSVGDTLSSRHPGKLCIKPLPPSTVPRTNFSTATATMATPNRKKTVAVIGGGPSGLSAAKSLLEAGFAPTIFEARSHVGGLWTPLCSGVETTQLPADLKTNVSPFTCSFSDWWPHEAAAEGRVKMQLGVREVGDYLQGFRERYIPEEAVRCGCRVVSVSEEEQQGRWKVGWKDGGGGGENKEEVFDFLVVATGTFSDPFVPFVEELGRFEGLKLHCSKYDGEEVLPLTECGKRRILVVGGCLSGAEVPADLALRKASLKESVREGVEILHLFTQPPWILPKLLPFQNEADPMAPRVLPLDQIFYTAREMPEPAGPEEKFRTLHTGLKAMMGTDQADLGPEYTIDDYWSTKYPAIGMTESYDKFVRMGYIKPVLGRFAGITEDGAVKVSAVAGGKSEDCILTDIDTIVFATGYTPWPSLQRIFSPQMLAKMGIEPGTHNPAPGLLHPQLHKQVFHYELGKTIGFIGIQPRPFWVGVELQGRWLAGLFAGTVPWPDEQEVLDHRKGPEHLLSLGKVYDANLVVAQGGYLEILGDMSKALGIDPFKATRAAAHTPKPFIPAHLPPFGTAPNEYAAAAVNMLRLSVEKASYAPENIAKAVFAELQGTWNLTRTLVSKLPGFPDGTFHGTAVFHPRIPTFTPLVESPGRLFSLSPPPEKPPRLGRDVQEYLYTESGELTTSTGLKLQGTRRYVYSQCPETSAITVWFVKADFGSEGKVDYFFHCVDFTREVENLGFPGVEGEGGWKAAAEHLCDKDWYWPAYRFVFKAARLERFWIRYKVKGPQKDYVAETEYVRP</sequence>
<dbReference type="Pfam" id="PF00743">
    <property type="entry name" value="FMO-like"/>
    <property type="match status" value="1"/>
</dbReference>
<dbReference type="GO" id="GO:0050660">
    <property type="term" value="F:flavin adenine dinucleotide binding"/>
    <property type="evidence" value="ECO:0007669"/>
    <property type="project" value="InterPro"/>
</dbReference>
<dbReference type="InterPro" id="IPR020946">
    <property type="entry name" value="Flavin_mOase-like"/>
</dbReference>
<dbReference type="SUPFAM" id="SSF51905">
    <property type="entry name" value="FAD/NAD(P)-binding domain"/>
    <property type="match status" value="1"/>
</dbReference>
<feature type="domain" description="DUF6314" evidence="5">
    <location>
        <begin position="641"/>
        <end position="831"/>
    </location>
</feature>
<comment type="caution">
    <text evidence="6">The sequence shown here is derived from an EMBL/GenBank/DDBJ whole genome shotgun (WGS) entry which is preliminary data.</text>
</comment>
<dbReference type="OrthoDB" id="66881at2759"/>
<dbReference type="Pfam" id="PF19834">
    <property type="entry name" value="DUF6314"/>
    <property type="match status" value="1"/>
</dbReference>